<feature type="transmembrane region" description="Helical" evidence="2">
    <location>
        <begin position="110"/>
        <end position="131"/>
    </location>
</feature>
<accession>A0A1H6BWC2</accession>
<reference evidence="3 4" key="1">
    <citation type="submission" date="2016-10" db="EMBL/GenBank/DDBJ databases">
        <authorList>
            <person name="de Groot N.N."/>
        </authorList>
    </citation>
    <scope>NUCLEOTIDE SEQUENCE [LARGE SCALE GENOMIC DNA]</scope>
    <source>
        <strain evidence="3 4">CGMCC 4.2023</strain>
    </source>
</reference>
<feature type="region of interest" description="Disordered" evidence="1">
    <location>
        <begin position="144"/>
        <end position="173"/>
    </location>
</feature>
<organism evidence="3 4">
    <name type="scientific">Actinacidiphila yanglinensis</name>
    <dbReference type="NCBI Taxonomy" id="310779"/>
    <lineage>
        <taxon>Bacteria</taxon>
        <taxon>Bacillati</taxon>
        <taxon>Actinomycetota</taxon>
        <taxon>Actinomycetes</taxon>
        <taxon>Kitasatosporales</taxon>
        <taxon>Streptomycetaceae</taxon>
        <taxon>Actinacidiphila</taxon>
    </lineage>
</organism>
<protein>
    <submittedName>
        <fullName evidence="3">Uncharacterized protein</fullName>
    </submittedName>
</protein>
<keyword evidence="4" id="KW-1185">Reference proteome</keyword>
<keyword evidence="2" id="KW-1133">Transmembrane helix</keyword>
<name>A0A1H6BWC2_9ACTN</name>
<dbReference type="AlphaFoldDB" id="A0A1H6BWC2"/>
<evidence type="ECO:0000256" key="1">
    <source>
        <dbReference type="SAM" id="MobiDB-lite"/>
    </source>
</evidence>
<feature type="compositionally biased region" description="Low complexity" evidence="1">
    <location>
        <begin position="150"/>
        <end position="160"/>
    </location>
</feature>
<keyword evidence="2" id="KW-0812">Transmembrane</keyword>
<feature type="transmembrane region" description="Helical" evidence="2">
    <location>
        <begin position="73"/>
        <end position="98"/>
    </location>
</feature>
<gene>
    <name evidence="3" type="ORF">SAMN05216223_107262</name>
</gene>
<evidence type="ECO:0000313" key="3">
    <source>
        <dbReference type="EMBL" id="SEG64466.1"/>
    </source>
</evidence>
<evidence type="ECO:0000313" key="4">
    <source>
        <dbReference type="Proteomes" id="UP000236754"/>
    </source>
</evidence>
<sequence>MHPDTTTPSTPEPPRRHLRLTDSEAAAQARQIIADAYRPVPQVPTSYRDTAPLPTYGTTPPVAQPDTRVVPGWAAGTAVAGIGVGSACVGVGCGIWLACQGFSAVTLTSVLFVTLPIAALASVVAAIAAAARSFKATHNETHHHYAGPVTQQTTSQTSHTRGLIAHTRNDLRH</sequence>
<dbReference type="RefSeq" id="WP_235032173.1">
    <property type="nucleotide sequence ID" value="NZ_FNVU01000007.1"/>
</dbReference>
<evidence type="ECO:0000256" key="2">
    <source>
        <dbReference type="SAM" id="Phobius"/>
    </source>
</evidence>
<proteinExistence type="predicted"/>
<keyword evidence="2" id="KW-0472">Membrane</keyword>
<dbReference type="Proteomes" id="UP000236754">
    <property type="component" value="Unassembled WGS sequence"/>
</dbReference>
<dbReference type="EMBL" id="FNVU01000007">
    <property type="protein sequence ID" value="SEG64466.1"/>
    <property type="molecule type" value="Genomic_DNA"/>
</dbReference>